<dbReference type="InterPro" id="IPR034154">
    <property type="entry name" value="TOPRIM_DnaG/twinkle"/>
</dbReference>
<organism evidence="1 2">
    <name type="scientific">Azohydromonas lata</name>
    <dbReference type="NCBI Taxonomy" id="45677"/>
    <lineage>
        <taxon>Bacteria</taxon>
        <taxon>Pseudomonadati</taxon>
        <taxon>Pseudomonadota</taxon>
        <taxon>Betaproteobacteria</taxon>
        <taxon>Burkholderiales</taxon>
        <taxon>Sphaerotilaceae</taxon>
        <taxon>Azohydromonas</taxon>
    </lineage>
</organism>
<keyword evidence="2" id="KW-1185">Reference proteome</keyword>
<proteinExistence type="predicted"/>
<evidence type="ECO:0000313" key="2">
    <source>
        <dbReference type="Proteomes" id="UP001293718"/>
    </source>
</evidence>
<dbReference type="Gene3D" id="3.40.1360.10">
    <property type="match status" value="1"/>
</dbReference>
<reference evidence="1 2" key="1">
    <citation type="submission" date="2023-11" db="EMBL/GenBank/DDBJ databases">
        <title>Draft genome of Azohydromonas lata strain H1 (DSM1123), a polyhydroxyalkanoate producer.</title>
        <authorList>
            <person name="Traversa D."/>
            <person name="D'Addabbo P."/>
            <person name="Pazzani C."/>
            <person name="Manzari C."/>
            <person name="Chiara M."/>
            <person name="Scrascia M."/>
        </authorList>
    </citation>
    <scope>NUCLEOTIDE SEQUENCE [LARGE SCALE GENOMIC DNA]</scope>
    <source>
        <strain evidence="1 2">H1</strain>
    </source>
</reference>
<dbReference type="Pfam" id="PF13155">
    <property type="entry name" value="Toprim_2"/>
    <property type="match status" value="1"/>
</dbReference>
<dbReference type="Proteomes" id="UP001293718">
    <property type="component" value="Unassembled WGS sequence"/>
</dbReference>
<dbReference type="RefSeq" id="WP_322465407.1">
    <property type="nucleotide sequence ID" value="NZ_JAXOJX010000013.1"/>
</dbReference>
<name>A0ABU5IG99_9BURK</name>
<dbReference type="CDD" id="cd01029">
    <property type="entry name" value="TOPRIM_primases"/>
    <property type="match status" value="1"/>
</dbReference>
<accession>A0ABU5IG99</accession>
<dbReference type="EMBL" id="JAXOJX010000013">
    <property type="protein sequence ID" value="MDZ5456978.1"/>
    <property type="molecule type" value="Genomic_DNA"/>
</dbReference>
<gene>
    <name evidence="1" type="ORF">SM757_10400</name>
</gene>
<protein>
    <submittedName>
        <fullName evidence="1">Toprim domain-containing protein</fullName>
    </submittedName>
</protein>
<comment type="caution">
    <text evidence="1">The sequence shown here is derived from an EMBL/GenBank/DDBJ whole genome shotgun (WGS) entry which is preliminary data.</text>
</comment>
<sequence>MNADLQQDLLDAFDEFDFKAKGGWLRRGKCPQCGERELYTNADHPWVLKCGRLNRCGYEEHVKARYPELFEDWSKRTREEAKTNPDAAADAYLSIERGFNLERIKGWYRQEAYFDPEADNGRGATSATVRFPVGTAYWERLIDRPGRFDKKAHFRKGSSFKGMWWQPQGRDFARATEIWIPEGIFNAIALDHHELLAASNMSSSNYPGAALDAIAEECKGRSLPRPTLVWAQDNDKAGREYMLRHVRQAEKAGWTCKAALVPQTGRRKLDWNDLHQLGKLDGRMLEECRYQGDLLLAKSALDKGLLIYRHDGRHEFHFDFENSLYWFKLDLDAYHKEIQELQKEGRKSDEEQPAVIEQALLKAHAITRIAECVPTPLYYLANRMTDEAWYYLRIVFAHEGPEVKATFTASHLSSATDFGKRLLHVAPGAMYSGTSLMLRRMLQKQLFNIPRVETIDYVGYTAEHKAYVFNKLAVQDGRVYKANDDDYFELNRLQIKSLMGLPLSINPDLRDYSDAWVRLLWTAYGAKGFVALAYWLGTLFAEQIRAAQQSYPFLEMCGEAGTGKTTLLEFFWKLLGRVGYEGFDFVKASVAGRNRALAQVSNLPTVLIEGDRGGASEDKGPHVRQFDFDELKPMYNGRGIRARGVADGSNATLEPPFRSSIVIAQNAAVQASEAILSRIVHMRWTRAHHSPEGLAAGKSLAAMPIEQVSGWLIKALASERAVLQKVLERAPVHEKRLLDKVKMVRIATCHGQIAALAEALRLVVRIEDWQFDAVMKQIDAMAIERQAAINTDHPMVVEFWEAFEYLDGGATPVNHSRKDDTTVAVNLNHFAQVARQYGQNVPLLTELKKHLPTSRRYKFIGTKNVNSALKEANALNKSSAIWCWVFERPAEDRPEA</sequence>
<evidence type="ECO:0000313" key="1">
    <source>
        <dbReference type="EMBL" id="MDZ5456978.1"/>
    </source>
</evidence>